<feature type="compositionally biased region" description="Basic and acidic residues" evidence="1">
    <location>
        <begin position="415"/>
        <end position="430"/>
    </location>
</feature>
<feature type="compositionally biased region" description="Low complexity" evidence="1">
    <location>
        <begin position="373"/>
        <end position="386"/>
    </location>
</feature>
<evidence type="ECO:0000256" key="1">
    <source>
        <dbReference type="SAM" id="MobiDB-lite"/>
    </source>
</evidence>
<dbReference type="Gene3D" id="1.25.40.10">
    <property type="entry name" value="Tetratricopeptide repeat domain"/>
    <property type="match status" value="1"/>
</dbReference>
<accession>A0A388JWP1</accession>
<reference evidence="2 3" key="1">
    <citation type="journal article" date="2018" name="Cell">
        <title>The Chara Genome: Secondary Complexity and Implications for Plant Terrestrialization.</title>
        <authorList>
            <person name="Nishiyama T."/>
            <person name="Sakayama H."/>
            <person name="Vries J.D."/>
            <person name="Buschmann H."/>
            <person name="Saint-Marcoux D."/>
            <person name="Ullrich K.K."/>
            <person name="Haas F.B."/>
            <person name="Vanderstraeten L."/>
            <person name="Becker D."/>
            <person name="Lang D."/>
            <person name="Vosolsobe S."/>
            <person name="Rombauts S."/>
            <person name="Wilhelmsson P.K.I."/>
            <person name="Janitza P."/>
            <person name="Kern R."/>
            <person name="Heyl A."/>
            <person name="Rumpler F."/>
            <person name="Villalobos L.I.A.C."/>
            <person name="Clay J.M."/>
            <person name="Skokan R."/>
            <person name="Toyoda A."/>
            <person name="Suzuki Y."/>
            <person name="Kagoshima H."/>
            <person name="Schijlen E."/>
            <person name="Tajeshwar N."/>
            <person name="Catarino B."/>
            <person name="Hetherington A.J."/>
            <person name="Saltykova A."/>
            <person name="Bonnot C."/>
            <person name="Breuninger H."/>
            <person name="Symeonidi A."/>
            <person name="Radhakrishnan G.V."/>
            <person name="Van Nieuwerburgh F."/>
            <person name="Deforce D."/>
            <person name="Chang C."/>
            <person name="Karol K.G."/>
            <person name="Hedrich R."/>
            <person name="Ulvskov P."/>
            <person name="Glockner G."/>
            <person name="Delwiche C.F."/>
            <person name="Petrasek J."/>
            <person name="Van de Peer Y."/>
            <person name="Friml J."/>
            <person name="Beilby M."/>
            <person name="Dolan L."/>
            <person name="Kohara Y."/>
            <person name="Sugano S."/>
            <person name="Fujiyama A."/>
            <person name="Delaux P.-M."/>
            <person name="Quint M."/>
            <person name="TheiBen G."/>
            <person name="Hagemann M."/>
            <person name="Harholt J."/>
            <person name="Dunand C."/>
            <person name="Zachgo S."/>
            <person name="Langdale J."/>
            <person name="Maumus F."/>
            <person name="Straeten D.V.D."/>
            <person name="Gould S.B."/>
            <person name="Rensing S.A."/>
        </authorList>
    </citation>
    <scope>NUCLEOTIDE SEQUENCE [LARGE SCALE GENOMIC DNA]</scope>
    <source>
        <strain evidence="2 3">S276</strain>
    </source>
</reference>
<dbReference type="OrthoDB" id="206869at2759"/>
<comment type="caution">
    <text evidence="2">The sequence shown here is derived from an EMBL/GenBank/DDBJ whole genome shotgun (WGS) entry which is preliminary data.</text>
</comment>
<feature type="compositionally biased region" description="Polar residues" evidence="1">
    <location>
        <begin position="504"/>
        <end position="515"/>
    </location>
</feature>
<evidence type="ECO:0000313" key="3">
    <source>
        <dbReference type="Proteomes" id="UP000265515"/>
    </source>
</evidence>
<dbReference type="PANTHER" id="PTHR35482:SF1">
    <property type="entry name" value="CYTOCHROME C OXIDASE SUBUNIT"/>
    <property type="match status" value="1"/>
</dbReference>
<dbReference type="InterPro" id="IPR011990">
    <property type="entry name" value="TPR-like_helical_dom_sf"/>
</dbReference>
<feature type="compositionally biased region" description="Polar residues" evidence="1">
    <location>
        <begin position="354"/>
        <end position="363"/>
    </location>
</feature>
<feature type="compositionally biased region" description="Basic and acidic residues" evidence="1">
    <location>
        <begin position="486"/>
        <end position="497"/>
    </location>
</feature>
<feature type="compositionally biased region" description="Low complexity" evidence="1">
    <location>
        <begin position="102"/>
        <end position="117"/>
    </location>
</feature>
<feature type="region of interest" description="Disordered" evidence="1">
    <location>
        <begin position="205"/>
        <end position="392"/>
    </location>
</feature>
<feature type="compositionally biased region" description="Polar residues" evidence="1">
    <location>
        <begin position="133"/>
        <end position="142"/>
    </location>
</feature>
<name>A0A388JWP1_CHABU</name>
<feature type="region of interest" description="Disordered" evidence="1">
    <location>
        <begin position="404"/>
        <end position="575"/>
    </location>
</feature>
<organism evidence="2 3">
    <name type="scientific">Chara braunii</name>
    <name type="common">Braun's stonewort</name>
    <dbReference type="NCBI Taxonomy" id="69332"/>
    <lineage>
        <taxon>Eukaryota</taxon>
        <taxon>Viridiplantae</taxon>
        <taxon>Streptophyta</taxon>
        <taxon>Charophyceae</taxon>
        <taxon>Charales</taxon>
        <taxon>Characeae</taxon>
        <taxon>Chara</taxon>
    </lineage>
</organism>
<feature type="region of interest" description="Disordered" evidence="1">
    <location>
        <begin position="129"/>
        <end position="151"/>
    </location>
</feature>
<protein>
    <submittedName>
        <fullName evidence="2">Uncharacterized protein</fullName>
    </submittedName>
</protein>
<proteinExistence type="predicted"/>
<dbReference type="AlphaFoldDB" id="A0A388JWP1"/>
<feature type="compositionally biased region" description="Basic and acidic residues" evidence="1">
    <location>
        <begin position="240"/>
        <end position="252"/>
    </location>
</feature>
<dbReference type="PANTHER" id="PTHR35482">
    <property type="entry name" value="CYTOCHROME C OXIDASE SUBUNIT"/>
    <property type="match status" value="1"/>
</dbReference>
<feature type="compositionally biased region" description="Polar residues" evidence="1">
    <location>
        <begin position="318"/>
        <end position="328"/>
    </location>
</feature>
<dbReference type="Gramene" id="GBG62193">
    <property type="protein sequence ID" value="GBG62193"/>
    <property type="gene ID" value="CBR_g29393"/>
</dbReference>
<feature type="region of interest" description="Disordered" evidence="1">
    <location>
        <begin position="88"/>
        <end position="117"/>
    </location>
</feature>
<feature type="compositionally biased region" description="Polar residues" evidence="1">
    <location>
        <begin position="254"/>
        <end position="263"/>
    </location>
</feature>
<dbReference type="Proteomes" id="UP000265515">
    <property type="component" value="Unassembled WGS sequence"/>
</dbReference>
<dbReference type="EMBL" id="BFEA01000026">
    <property type="protein sequence ID" value="GBG62193.1"/>
    <property type="molecule type" value="Genomic_DNA"/>
</dbReference>
<keyword evidence="3" id="KW-1185">Reference proteome</keyword>
<sequence length="787" mass="83689">MLPQQAAACSSATLASVSHECLSSHSILPRSRPHRLLSGPVSPLWHPRVLSTCHTHNRHGVSVTVRSLAATPVRTAHRCRLLQAQASKGGDGGLLESEGESDVCSSSSDGTTSTVASSKNLSNKAGAYGHAQFDSSESSDPGTEQLPKSFDSTFRTVRLSSSISTSADRLAAASTDSASQPFMSSSVSEAAVELSGQSMVLPEASSNRLRENEAGQADGLESDGKGVGSSLPTTEAGAAPKDRVKAAMERARSYKNTGQTGQPLGSRRTVKATPVMGFRTQSRTESGTDLGAGSAKALGTGARTLPDAPPSSEDKSKPPQSDVTTSPRLTRVSPGDDGDGQQREQLPGLEISPVPSSTMQNSEVVDEPSSGQAPAAADATLASSATEAKRAGAKLSLAKAAAYLKERSSQGTRTGTKESKTDSQRTEGRSQLRGTEADPVYSPQSTPGPMNDEAGEQARGQQAELESLGEEDKRLPQVDEYGVKLPEVEIITRDGIRRPVFSKKSASYKSPNNGNKARSAAKPAPKPETPQSGGYRLPSSAPSAFEGFVDQNRSRSNSGGYLQQGRAVDSFNMSPPSVLPQVEIITRDAAIANDRASEDSIQDDGLYKPKVSTWGVFPRPKNISEKYGGGRTIKPGEKLISDEEMATKNQRIQQRLAEYRKTMGIDIDPATKASIDKAMSCGLDLMNKGQLQQALCYFDDVISQCVFKSEPYGEAALQRALCLDSLSRREEAKEVYQTLVSHPTATVRRKASQMLFGFQGLGLRVSDSRCSVYVSWDGVHLLLLLCM</sequence>
<gene>
    <name evidence="2" type="ORF">CBR_g29393</name>
</gene>
<evidence type="ECO:0000313" key="2">
    <source>
        <dbReference type="EMBL" id="GBG62193.1"/>
    </source>
</evidence>